<dbReference type="Proteomes" id="UP001363010">
    <property type="component" value="Unassembled WGS sequence"/>
</dbReference>
<dbReference type="RefSeq" id="WP_340363466.1">
    <property type="nucleotide sequence ID" value="NZ_JBBKZV010000004.1"/>
</dbReference>
<protein>
    <submittedName>
        <fullName evidence="3">DUF6596 domain-containing protein</fullName>
    </submittedName>
</protein>
<feature type="domain" description="DUF6596" evidence="2">
    <location>
        <begin position="181"/>
        <end position="281"/>
    </location>
</feature>
<dbReference type="EMBL" id="JBBKZV010000004">
    <property type="protein sequence ID" value="MEJ8822424.1"/>
    <property type="molecule type" value="Genomic_DNA"/>
</dbReference>
<name>A0ABU8VZ07_9BURK</name>
<gene>
    <name evidence="3" type="ORF">WKW80_10280</name>
</gene>
<sequence length="409" mass="43842">MNPEAARRAAERAARDSYGRLLSILSARTRDIALAEDALADAFESALETWPRTGVPDNPAAWLVTTARRKTLDVWRHDQVHEAAAQTLHLLADEFTESEAAGAVPDERLRLLFVCAHPAIDAAARTPLMLQTVLGLDVQRMAGAFLTAPATLGQRLVRAKTRIRQAGIPFEFPEARDLPDRLQDVLDGIYAAYGTGWDDIDGTDLTRRLSNEAMELCAILCRLMPTEPEPLGLLALMLFCESRTAARRDGAGAYVPLDAQDIAQWNRGMVAEAEHALRHAASLSAPGPYQLEAAIQSAHTQRRLGADVPAAALVSLYDGLLALRPSVGAQVSRCCAVARADGPLAGLAALDALDANVVSNYQPWWAARAHLLAEAGRGVEAQAAFQRAIGLTVQPAVRAHLARVASGAA</sequence>
<dbReference type="PANTHER" id="PTHR47756">
    <property type="entry name" value="BLL6612 PROTEIN-RELATED"/>
    <property type="match status" value="1"/>
</dbReference>
<proteinExistence type="predicted"/>
<accession>A0ABU8VZ07</accession>
<dbReference type="SUPFAM" id="SSF88946">
    <property type="entry name" value="Sigma2 domain of RNA polymerase sigma factors"/>
    <property type="match status" value="1"/>
</dbReference>
<dbReference type="Pfam" id="PF20239">
    <property type="entry name" value="DUF6596"/>
    <property type="match status" value="1"/>
</dbReference>
<evidence type="ECO:0000259" key="1">
    <source>
        <dbReference type="Pfam" id="PF04542"/>
    </source>
</evidence>
<keyword evidence="4" id="KW-1185">Reference proteome</keyword>
<dbReference type="Gene3D" id="1.10.1740.10">
    <property type="match status" value="1"/>
</dbReference>
<dbReference type="Pfam" id="PF04542">
    <property type="entry name" value="Sigma70_r2"/>
    <property type="match status" value="1"/>
</dbReference>
<dbReference type="PANTHER" id="PTHR47756:SF2">
    <property type="entry name" value="BLL6612 PROTEIN"/>
    <property type="match status" value="1"/>
</dbReference>
<dbReference type="InterPro" id="IPR046531">
    <property type="entry name" value="DUF6596"/>
</dbReference>
<reference evidence="3 4" key="1">
    <citation type="submission" date="2024-03" db="EMBL/GenBank/DDBJ databases">
        <title>Novel species of the genus Variovorax.</title>
        <authorList>
            <person name="Liu Q."/>
            <person name="Xin Y.-H."/>
        </authorList>
    </citation>
    <scope>NUCLEOTIDE SEQUENCE [LARGE SCALE GENOMIC DNA]</scope>
    <source>
        <strain evidence="3 4">KACC 18501</strain>
    </source>
</reference>
<comment type="caution">
    <text evidence="3">The sequence shown here is derived from an EMBL/GenBank/DDBJ whole genome shotgun (WGS) entry which is preliminary data.</text>
</comment>
<evidence type="ECO:0000313" key="3">
    <source>
        <dbReference type="EMBL" id="MEJ8822424.1"/>
    </source>
</evidence>
<evidence type="ECO:0000259" key="2">
    <source>
        <dbReference type="Pfam" id="PF20239"/>
    </source>
</evidence>
<dbReference type="InterPro" id="IPR013325">
    <property type="entry name" value="RNA_pol_sigma_r2"/>
</dbReference>
<feature type="domain" description="RNA polymerase sigma-70 region 2" evidence="1">
    <location>
        <begin position="18"/>
        <end position="78"/>
    </location>
</feature>
<dbReference type="InterPro" id="IPR007627">
    <property type="entry name" value="RNA_pol_sigma70_r2"/>
</dbReference>
<organism evidence="3 4">
    <name type="scientific">Variovorax humicola</name>
    <dbReference type="NCBI Taxonomy" id="1769758"/>
    <lineage>
        <taxon>Bacteria</taxon>
        <taxon>Pseudomonadati</taxon>
        <taxon>Pseudomonadota</taxon>
        <taxon>Betaproteobacteria</taxon>
        <taxon>Burkholderiales</taxon>
        <taxon>Comamonadaceae</taxon>
        <taxon>Variovorax</taxon>
    </lineage>
</organism>
<evidence type="ECO:0000313" key="4">
    <source>
        <dbReference type="Proteomes" id="UP001363010"/>
    </source>
</evidence>